<dbReference type="GeneID" id="105269528"/>
<dbReference type="InterPro" id="IPR053103">
    <property type="entry name" value="IDLSRF-like_peptide"/>
</dbReference>
<comment type="caution">
    <text evidence="2">Lacks conserved residue(s) required for the propagation of feature annotation.</text>
</comment>
<dbReference type="InterPro" id="IPR023415">
    <property type="entry name" value="LDLR_class-A_CS"/>
</dbReference>
<dbReference type="InterPro" id="IPR002172">
    <property type="entry name" value="LDrepeatLR_classA_rpt"/>
</dbReference>
<dbReference type="CDD" id="cd00112">
    <property type="entry name" value="LDLa"/>
    <property type="match status" value="1"/>
</dbReference>
<sequence length="292" mass="32514">MSQRRPPIGAVHQLEQAPIGQFPPTICFYHYAGTSVDIRIKPVCYRFIRKRAESPRGRHTVVFTRELRFDVHYDQHRRSRQALRQFPKGRIMVREFSTSLAIGLALTACALFPPTTTAIDLSRFYSHSHSKRSGDACHPYEPFKCPGDGTCISIQYLCDGAPDCTDGYDEDSRLCTAAKRPPVEETASFLQSLLASHGPNYLEKLFGSKARDALAPLGGVNMVAIALSESQTIEDFGAALHLMRSDLEHLRSVFMAVENGDLGMLKSLGIKDSELGDVKFFLEKLVNTGFLD</sequence>
<dbReference type="PROSITE" id="PS50068">
    <property type="entry name" value="LDLRA_2"/>
    <property type="match status" value="1"/>
</dbReference>
<evidence type="ECO:0000256" key="2">
    <source>
        <dbReference type="PROSITE-ProRule" id="PRU00124"/>
    </source>
</evidence>
<dbReference type="SMART" id="SM00192">
    <property type="entry name" value="LDLa"/>
    <property type="match status" value="1"/>
</dbReference>
<dbReference type="Proteomes" id="UP000694866">
    <property type="component" value="Unplaced"/>
</dbReference>
<dbReference type="PANTHER" id="PTHR20967">
    <property type="entry name" value="PROHORMONE-4"/>
    <property type="match status" value="1"/>
</dbReference>
<proteinExistence type="predicted"/>
<dbReference type="Pfam" id="PF00057">
    <property type="entry name" value="Ldl_recept_a"/>
    <property type="match status" value="1"/>
</dbReference>
<organism evidence="3 4">
    <name type="scientific">Fopius arisanus</name>
    <dbReference type="NCBI Taxonomy" id="64838"/>
    <lineage>
        <taxon>Eukaryota</taxon>
        <taxon>Metazoa</taxon>
        <taxon>Ecdysozoa</taxon>
        <taxon>Arthropoda</taxon>
        <taxon>Hexapoda</taxon>
        <taxon>Insecta</taxon>
        <taxon>Pterygota</taxon>
        <taxon>Neoptera</taxon>
        <taxon>Endopterygota</taxon>
        <taxon>Hymenoptera</taxon>
        <taxon>Apocrita</taxon>
        <taxon>Ichneumonoidea</taxon>
        <taxon>Braconidae</taxon>
        <taxon>Opiinae</taxon>
        <taxon>Fopius</taxon>
    </lineage>
</organism>
<reference evidence="4" key="1">
    <citation type="submission" date="2025-08" db="UniProtKB">
        <authorList>
            <consortium name="RefSeq"/>
        </authorList>
    </citation>
    <scope>IDENTIFICATION</scope>
    <source>
        <strain evidence="4">USDA-PBARC FA_bdor</strain>
        <tissue evidence="4">Whole organism</tissue>
    </source>
</reference>
<dbReference type="OrthoDB" id="6239681at2759"/>
<name>A0A9R1U5T7_9HYME</name>
<evidence type="ECO:0000313" key="4">
    <source>
        <dbReference type="RefSeq" id="XP_011308161.1"/>
    </source>
</evidence>
<protein>
    <submittedName>
        <fullName evidence="4">Prohormone-4</fullName>
    </submittedName>
</protein>
<evidence type="ECO:0000256" key="1">
    <source>
        <dbReference type="ARBA" id="ARBA00023157"/>
    </source>
</evidence>
<dbReference type="KEGG" id="fas:105269528"/>
<accession>A0A9R1U5T7</accession>
<dbReference type="RefSeq" id="XP_011308161.1">
    <property type="nucleotide sequence ID" value="XM_011309859.1"/>
</dbReference>
<keyword evidence="1" id="KW-1015">Disulfide bond</keyword>
<dbReference type="Gene3D" id="2.40.128.620">
    <property type="match status" value="1"/>
</dbReference>
<dbReference type="SUPFAM" id="SSF57424">
    <property type="entry name" value="LDL receptor-like module"/>
    <property type="match status" value="1"/>
</dbReference>
<gene>
    <name evidence="4" type="primary">LOC105269528</name>
</gene>
<dbReference type="PROSITE" id="PS01209">
    <property type="entry name" value="LDLRA_1"/>
    <property type="match status" value="1"/>
</dbReference>
<dbReference type="PANTHER" id="PTHR20967:SF0">
    <property type="entry name" value="PROHORMONE-4"/>
    <property type="match status" value="1"/>
</dbReference>
<dbReference type="AlphaFoldDB" id="A0A9R1U5T7"/>
<keyword evidence="3" id="KW-1185">Reference proteome</keyword>
<evidence type="ECO:0000313" key="3">
    <source>
        <dbReference type="Proteomes" id="UP000694866"/>
    </source>
</evidence>
<dbReference type="InterPro" id="IPR036055">
    <property type="entry name" value="LDL_receptor-like_sf"/>
</dbReference>